<evidence type="ECO:0000256" key="2">
    <source>
        <dbReference type="SAM" id="SignalP"/>
    </source>
</evidence>
<dbReference type="KEGG" id="ccro:CMC5_023560"/>
<gene>
    <name evidence="3" type="ORF">CMC5_023560</name>
</gene>
<dbReference type="OrthoDB" id="52744at2"/>
<accession>A0A0K1ECC3</accession>
<sequence>MNHTSFRSAAIILACLVAVPLTGCVIKTGDNNEGGGGSTGEGGAGGTGGAGGSGAGTACFEPTPFSAGESFVAADGDNVRTFQFTLPSDPEGGAVTITATGDQLLGEIRVADLADGNIVPLIINNDGVAEAAFVGEPGVTYEVEISESSVTATDRTVEVDVTWKLDTLRDCYEPNDTPAQAAPIALGETITAYTFAGYLANEWPSLEAHADYYAVEVDRPGTLHIVHNQPSRPDGTPLALSLSVYRQGSNDELGGVTALDGPNELEITVDAAGTYVLFVGPFSSLVYAGAPGEGVHWTQPYTLTTTLK</sequence>
<keyword evidence="4" id="KW-1185">Reference proteome</keyword>
<dbReference type="AlphaFoldDB" id="A0A0K1ECC3"/>
<feature type="region of interest" description="Disordered" evidence="1">
    <location>
        <begin position="29"/>
        <end position="55"/>
    </location>
</feature>
<evidence type="ECO:0000256" key="1">
    <source>
        <dbReference type="SAM" id="MobiDB-lite"/>
    </source>
</evidence>
<keyword evidence="2" id="KW-0732">Signal</keyword>
<dbReference type="RefSeq" id="WP_050430478.1">
    <property type="nucleotide sequence ID" value="NZ_CP012159.1"/>
</dbReference>
<name>A0A0K1ECC3_CHOCO</name>
<evidence type="ECO:0008006" key="5">
    <source>
        <dbReference type="Google" id="ProtNLM"/>
    </source>
</evidence>
<protein>
    <recommendedName>
        <fullName evidence="5">Lipoprotein</fullName>
    </recommendedName>
</protein>
<evidence type="ECO:0000313" key="4">
    <source>
        <dbReference type="Proteomes" id="UP000067626"/>
    </source>
</evidence>
<dbReference type="EMBL" id="CP012159">
    <property type="protein sequence ID" value="AKT38213.1"/>
    <property type="molecule type" value="Genomic_DNA"/>
</dbReference>
<feature type="chain" id="PRO_5005459240" description="Lipoprotein" evidence="2">
    <location>
        <begin position="24"/>
        <end position="308"/>
    </location>
</feature>
<dbReference type="Gene3D" id="2.60.120.380">
    <property type="match status" value="1"/>
</dbReference>
<feature type="compositionally biased region" description="Gly residues" evidence="1">
    <location>
        <begin position="32"/>
        <end position="55"/>
    </location>
</feature>
<reference evidence="3 4" key="1">
    <citation type="submission" date="2015-07" db="EMBL/GenBank/DDBJ databases">
        <title>Genome analysis of myxobacterium Chondromyces crocatus Cm c5 reveals a high potential for natural compound synthesis and the genetic basis for the loss of fruiting body formation.</title>
        <authorList>
            <person name="Zaburannyi N."/>
            <person name="Bunk B."/>
            <person name="Maier J."/>
            <person name="Overmann J."/>
            <person name="Mueller R."/>
        </authorList>
    </citation>
    <scope>NUCLEOTIDE SEQUENCE [LARGE SCALE GENOMIC DNA]</scope>
    <source>
        <strain evidence="3 4">Cm c5</strain>
    </source>
</reference>
<dbReference type="Proteomes" id="UP000067626">
    <property type="component" value="Chromosome"/>
</dbReference>
<evidence type="ECO:0000313" key="3">
    <source>
        <dbReference type="EMBL" id="AKT38213.1"/>
    </source>
</evidence>
<feature type="signal peptide" evidence="2">
    <location>
        <begin position="1"/>
        <end position="23"/>
    </location>
</feature>
<proteinExistence type="predicted"/>
<organism evidence="3 4">
    <name type="scientific">Chondromyces crocatus</name>
    <dbReference type="NCBI Taxonomy" id="52"/>
    <lineage>
        <taxon>Bacteria</taxon>
        <taxon>Pseudomonadati</taxon>
        <taxon>Myxococcota</taxon>
        <taxon>Polyangia</taxon>
        <taxon>Polyangiales</taxon>
        <taxon>Polyangiaceae</taxon>
        <taxon>Chondromyces</taxon>
    </lineage>
</organism>